<dbReference type="Proteomes" id="UP000305067">
    <property type="component" value="Unassembled WGS sequence"/>
</dbReference>
<feature type="signal peptide" evidence="1">
    <location>
        <begin position="1"/>
        <end position="17"/>
    </location>
</feature>
<evidence type="ECO:0000313" key="2">
    <source>
        <dbReference type="EMBL" id="TFL03058.1"/>
    </source>
</evidence>
<reference evidence="2 3" key="1">
    <citation type="journal article" date="2019" name="Nat. Ecol. Evol.">
        <title>Megaphylogeny resolves global patterns of mushroom evolution.</title>
        <authorList>
            <person name="Varga T."/>
            <person name="Krizsan K."/>
            <person name="Foldi C."/>
            <person name="Dima B."/>
            <person name="Sanchez-Garcia M."/>
            <person name="Sanchez-Ramirez S."/>
            <person name="Szollosi G.J."/>
            <person name="Szarkandi J.G."/>
            <person name="Papp V."/>
            <person name="Albert L."/>
            <person name="Andreopoulos W."/>
            <person name="Angelini C."/>
            <person name="Antonin V."/>
            <person name="Barry K.W."/>
            <person name="Bougher N.L."/>
            <person name="Buchanan P."/>
            <person name="Buyck B."/>
            <person name="Bense V."/>
            <person name="Catcheside P."/>
            <person name="Chovatia M."/>
            <person name="Cooper J."/>
            <person name="Damon W."/>
            <person name="Desjardin D."/>
            <person name="Finy P."/>
            <person name="Geml J."/>
            <person name="Haridas S."/>
            <person name="Hughes K."/>
            <person name="Justo A."/>
            <person name="Karasinski D."/>
            <person name="Kautmanova I."/>
            <person name="Kiss B."/>
            <person name="Kocsube S."/>
            <person name="Kotiranta H."/>
            <person name="LaButti K.M."/>
            <person name="Lechner B.E."/>
            <person name="Liimatainen K."/>
            <person name="Lipzen A."/>
            <person name="Lukacs Z."/>
            <person name="Mihaltcheva S."/>
            <person name="Morgado L.N."/>
            <person name="Niskanen T."/>
            <person name="Noordeloos M.E."/>
            <person name="Ohm R.A."/>
            <person name="Ortiz-Santana B."/>
            <person name="Ovrebo C."/>
            <person name="Racz N."/>
            <person name="Riley R."/>
            <person name="Savchenko A."/>
            <person name="Shiryaev A."/>
            <person name="Soop K."/>
            <person name="Spirin V."/>
            <person name="Szebenyi C."/>
            <person name="Tomsovsky M."/>
            <person name="Tulloss R.E."/>
            <person name="Uehling J."/>
            <person name="Grigoriev I.V."/>
            <person name="Vagvolgyi C."/>
            <person name="Papp T."/>
            <person name="Martin F.M."/>
            <person name="Miettinen O."/>
            <person name="Hibbett D.S."/>
            <person name="Nagy L.G."/>
        </authorList>
    </citation>
    <scope>NUCLEOTIDE SEQUENCE [LARGE SCALE GENOMIC DNA]</scope>
    <source>
        <strain evidence="2 3">CBS 309.79</strain>
    </source>
</reference>
<gene>
    <name evidence="2" type="ORF">BDV98DRAFT_565332</name>
</gene>
<dbReference type="EMBL" id="ML178821">
    <property type="protein sequence ID" value="TFL03058.1"/>
    <property type="molecule type" value="Genomic_DNA"/>
</dbReference>
<protein>
    <submittedName>
        <fullName evidence="2">Glycoside hydrolase family 76 protein</fullName>
    </submittedName>
</protein>
<sequence>MRLSLATTALLILRTFALPSENRGSEQTERVAYPQSGALDVFNPPPKLFHLWDYTANDGQCVRDLERAHAVAERMQSHYWNSSTGYYNTGNLWGDANTYETLLNLMLASGSSEYTETMLTSLTMKAGADPGTDWVQFIAGSNDDAGWIILALIKMSDYLDARGEEGGAQFLNSAIKVCNIIGREWDDTCGGGLWWSTAHTYKNAITNELFFMASGTLYLRTGQEVFLENAKLTWTWLLNSGMRNAEGLWNDGLTDTCENNGQETWSYNQVVVASGLSLLYAITGDESYLTEAEISLDATISLKTENGILRESCDDVAGSTVCDNNQVIFKGIWTKHVQFYLDNVKDDARTAKYSAFLGAQSSGVFHYGTNGSNDVGTCWYAPDEGGSTFGVLSTSSGMAAHVASAKYGGC</sequence>
<feature type="chain" id="PRO_5022846576" evidence="1">
    <location>
        <begin position="18"/>
        <end position="410"/>
    </location>
</feature>
<dbReference type="PANTHER" id="PTHR47791">
    <property type="entry name" value="MEIOTICALLY UP-REGULATED GENE 191 PROTEIN"/>
    <property type="match status" value="1"/>
</dbReference>
<dbReference type="OrthoDB" id="9984024at2759"/>
<dbReference type="GO" id="GO:0005975">
    <property type="term" value="P:carbohydrate metabolic process"/>
    <property type="evidence" value="ECO:0007669"/>
    <property type="project" value="InterPro"/>
</dbReference>
<dbReference type="Pfam" id="PF03663">
    <property type="entry name" value="Glyco_hydro_76"/>
    <property type="match status" value="1"/>
</dbReference>
<dbReference type="PANTHER" id="PTHR47791:SF3">
    <property type="entry name" value="MEIOTICALLY UP-REGULATED GENE 191 PROTEIN"/>
    <property type="match status" value="1"/>
</dbReference>
<dbReference type="InterPro" id="IPR053169">
    <property type="entry name" value="MUG_Protein"/>
</dbReference>
<keyword evidence="3" id="KW-1185">Reference proteome</keyword>
<keyword evidence="1" id="KW-0732">Signal</keyword>
<dbReference type="AlphaFoldDB" id="A0A5C3QNX1"/>
<accession>A0A5C3QNX1</accession>
<dbReference type="InterPro" id="IPR005198">
    <property type="entry name" value="Glyco_hydro_76"/>
</dbReference>
<evidence type="ECO:0000313" key="3">
    <source>
        <dbReference type="Proteomes" id="UP000305067"/>
    </source>
</evidence>
<dbReference type="GO" id="GO:0016787">
    <property type="term" value="F:hydrolase activity"/>
    <property type="evidence" value="ECO:0007669"/>
    <property type="project" value="UniProtKB-KW"/>
</dbReference>
<name>A0A5C3QNX1_9AGAR</name>
<organism evidence="2 3">
    <name type="scientific">Pterulicium gracile</name>
    <dbReference type="NCBI Taxonomy" id="1884261"/>
    <lineage>
        <taxon>Eukaryota</taxon>
        <taxon>Fungi</taxon>
        <taxon>Dikarya</taxon>
        <taxon>Basidiomycota</taxon>
        <taxon>Agaricomycotina</taxon>
        <taxon>Agaricomycetes</taxon>
        <taxon>Agaricomycetidae</taxon>
        <taxon>Agaricales</taxon>
        <taxon>Pleurotineae</taxon>
        <taxon>Pterulaceae</taxon>
        <taxon>Pterulicium</taxon>
    </lineage>
</organism>
<dbReference type="STRING" id="1884261.A0A5C3QNX1"/>
<dbReference type="SUPFAM" id="SSF48208">
    <property type="entry name" value="Six-hairpin glycosidases"/>
    <property type="match status" value="1"/>
</dbReference>
<proteinExistence type="predicted"/>
<keyword evidence="2" id="KW-0378">Hydrolase</keyword>
<dbReference type="Gene3D" id="1.50.10.20">
    <property type="match status" value="1"/>
</dbReference>
<dbReference type="InterPro" id="IPR008928">
    <property type="entry name" value="6-hairpin_glycosidase_sf"/>
</dbReference>
<evidence type="ECO:0000256" key="1">
    <source>
        <dbReference type="SAM" id="SignalP"/>
    </source>
</evidence>